<accession>A0A9X0BEL3</accession>
<comment type="caution">
    <text evidence="1">The sequence shown here is derived from an EMBL/GenBank/DDBJ whole genome shotgun (WGS) entry which is preliminary data.</text>
</comment>
<proteinExistence type="predicted"/>
<dbReference type="RefSeq" id="XP_056494207.1">
    <property type="nucleotide sequence ID" value="XM_056625625.1"/>
</dbReference>
<dbReference type="OrthoDB" id="4424523at2759"/>
<gene>
    <name evidence="1" type="ORF">N7509_000988</name>
</gene>
<name>A0A9X0BEL3_9EURO</name>
<evidence type="ECO:0000313" key="2">
    <source>
        <dbReference type="Proteomes" id="UP001147747"/>
    </source>
</evidence>
<keyword evidence="2" id="KW-1185">Reference proteome</keyword>
<evidence type="ECO:0000313" key="1">
    <source>
        <dbReference type="EMBL" id="KAJ5414361.1"/>
    </source>
</evidence>
<dbReference type="Proteomes" id="UP001147747">
    <property type="component" value="Unassembled WGS sequence"/>
</dbReference>
<sequence>MDSNLNDTDQIEALLNKDNFKTWRFIIYRCTYQNNTDWDKFLTHFLSPVPESLEYYSGLDLLETFAPTVLEDPSFEGATAATLREHLGQWSKTAMKEEQGVSEIYRARTGRYRFFIMMDQEDMQSVLNAPVDQDEMGFVRMVYAEWGPEELEKEDIVNGDVDDPEEPLEGCTEYDVGWMKLYWQVAQLPAFLKLRDSDDWQAYYTRSPEIGHIL</sequence>
<dbReference type="GeneID" id="81364605"/>
<organism evidence="1 2">
    <name type="scientific">Penicillium cosmopolitanum</name>
    <dbReference type="NCBI Taxonomy" id="1131564"/>
    <lineage>
        <taxon>Eukaryota</taxon>
        <taxon>Fungi</taxon>
        <taxon>Dikarya</taxon>
        <taxon>Ascomycota</taxon>
        <taxon>Pezizomycotina</taxon>
        <taxon>Eurotiomycetes</taxon>
        <taxon>Eurotiomycetidae</taxon>
        <taxon>Eurotiales</taxon>
        <taxon>Aspergillaceae</taxon>
        <taxon>Penicillium</taxon>
    </lineage>
</organism>
<dbReference type="AlphaFoldDB" id="A0A9X0BEL3"/>
<reference evidence="1" key="1">
    <citation type="submission" date="2022-12" db="EMBL/GenBank/DDBJ databases">
        <authorList>
            <person name="Petersen C."/>
        </authorList>
    </citation>
    <scope>NUCLEOTIDE SEQUENCE</scope>
    <source>
        <strain evidence="1">IBT 29677</strain>
    </source>
</reference>
<dbReference type="EMBL" id="JAPZBU010000003">
    <property type="protein sequence ID" value="KAJ5414361.1"/>
    <property type="molecule type" value="Genomic_DNA"/>
</dbReference>
<protein>
    <submittedName>
        <fullName evidence="1">Uncharacterized protein</fullName>
    </submittedName>
</protein>
<reference evidence="1" key="2">
    <citation type="journal article" date="2023" name="IMA Fungus">
        <title>Comparative genomic study of the Penicillium genus elucidates a diverse pangenome and 15 lateral gene transfer events.</title>
        <authorList>
            <person name="Petersen C."/>
            <person name="Sorensen T."/>
            <person name="Nielsen M.R."/>
            <person name="Sondergaard T.E."/>
            <person name="Sorensen J.L."/>
            <person name="Fitzpatrick D.A."/>
            <person name="Frisvad J.C."/>
            <person name="Nielsen K.L."/>
        </authorList>
    </citation>
    <scope>NUCLEOTIDE SEQUENCE</scope>
    <source>
        <strain evidence="1">IBT 29677</strain>
    </source>
</reference>